<dbReference type="Proteomes" id="UP000533017">
    <property type="component" value="Unassembled WGS sequence"/>
</dbReference>
<feature type="compositionally biased region" description="Basic residues" evidence="1">
    <location>
        <begin position="111"/>
        <end position="124"/>
    </location>
</feature>
<protein>
    <submittedName>
        <fullName evidence="3">Uncharacterized protein</fullName>
    </submittedName>
</protein>
<reference evidence="3 4" key="1">
    <citation type="submission" date="2016-10" db="EMBL/GenBank/DDBJ databases">
        <authorList>
            <person name="de Groot N.N."/>
        </authorList>
    </citation>
    <scope>NUCLEOTIDE SEQUENCE [LARGE SCALE GENOMIC DNA]</scope>
    <source>
        <strain evidence="3 4">CPCC 202808</strain>
    </source>
</reference>
<evidence type="ECO:0000256" key="1">
    <source>
        <dbReference type="SAM" id="MobiDB-lite"/>
    </source>
</evidence>
<reference evidence="2 5" key="2">
    <citation type="submission" date="2020-07" db="EMBL/GenBank/DDBJ databases">
        <title>Sequencing the genomes of 1000 actinobacteria strains.</title>
        <authorList>
            <person name="Klenk H.-P."/>
        </authorList>
    </citation>
    <scope>NUCLEOTIDE SEQUENCE [LARGE SCALE GENOMIC DNA]</scope>
    <source>
        <strain evidence="2 5">DSM 45117</strain>
    </source>
</reference>
<evidence type="ECO:0000313" key="4">
    <source>
        <dbReference type="Proteomes" id="UP000199052"/>
    </source>
</evidence>
<dbReference type="Proteomes" id="UP000199052">
    <property type="component" value="Unassembled WGS sequence"/>
</dbReference>
<sequence length="155" mass="15832">MAKNTFAVPATSATRANWTTVSRPSAAATGTLRNAAMDTQSATSMMRRREPRSTQAPAGRPMTSHGSQAAAASTLTASGGACRTVTATSGSATEVTELPRLLTLSPVHNSRNSRSRRSPRRAARRPAAGDSVGAGDVDVGDSAVVMGGPVPLART</sequence>
<accession>A0A1I2KJU6</accession>
<feature type="compositionally biased region" description="Low complexity" evidence="1">
    <location>
        <begin position="125"/>
        <end position="145"/>
    </location>
</feature>
<dbReference type="AlphaFoldDB" id="A0A1I2KJU6"/>
<dbReference type="EMBL" id="JACBZA010000001">
    <property type="protein sequence ID" value="NYH81151.1"/>
    <property type="molecule type" value="Genomic_DNA"/>
</dbReference>
<feature type="compositionally biased region" description="Polar residues" evidence="1">
    <location>
        <begin position="85"/>
        <end position="94"/>
    </location>
</feature>
<name>A0A1I2KJU6_9ACTN</name>
<keyword evidence="5" id="KW-1185">Reference proteome</keyword>
<proteinExistence type="predicted"/>
<dbReference type="EMBL" id="FOOI01000001">
    <property type="protein sequence ID" value="SFF65206.1"/>
    <property type="molecule type" value="Genomic_DNA"/>
</dbReference>
<evidence type="ECO:0000313" key="3">
    <source>
        <dbReference type="EMBL" id="SFF65206.1"/>
    </source>
</evidence>
<evidence type="ECO:0000313" key="2">
    <source>
        <dbReference type="EMBL" id="NYH81151.1"/>
    </source>
</evidence>
<organism evidence="3 4">
    <name type="scientific">Actinopolymorpha cephalotaxi</name>
    <dbReference type="NCBI Taxonomy" id="504797"/>
    <lineage>
        <taxon>Bacteria</taxon>
        <taxon>Bacillati</taxon>
        <taxon>Actinomycetota</taxon>
        <taxon>Actinomycetes</taxon>
        <taxon>Propionibacteriales</taxon>
        <taxon>Actinopolymorphaceae</taxon>
        <taxon>Actinopolymorpha</taxon>
    </lineage>
</organism>
<gene>
    <name evidence="2" type="ORF">FHR37_000002</name>
    <name evidence="3" type="ORF">SAMN05421678_101235</name>
</gene>
<feature type="region of interest" description="Disordered" evidence="1">
    <location>
        <begin position="19"/>
        <end position="155"/>
    </location>
</feature>
<evidence type="ECO:0000313" key="5">
    <source>
        <dbReference type="Proteomes" id="UP000533017"/>
    </source>
</evidence>
<feature type="compositionally biased region" description="Low complexity" evidence="1">
    <location>
        <begin position="69"/>
        <end position="81"/>
    </location>
</feature>